<dbReference type="Proteomes" id="UP000183245">
    <property type="component" value="Unassembled WGS sequence"/>
</dbReference>
<organism evidence="1 2">
    <name type="scientific">Candidatus Wirthbacteria bacterium CG2_30_54_11</name>
    <dbReference type="NCBI Taxonomy" id="1817892"/>
    <lineage>
        <taxon>Bacteria</taxon>
        <taxon>Candidatus Wirthbacteria</taxon>
    </lineage>
</organism>
<reference evidence="1 2" key="1">
    <citation type="journal article" date="2016" name="Environ. Microbiol.">
        <title>Genomic resolution of a cold subsurface aquifer community provides metabolic insights for novel microbes adapted to high CO concentrations.</title>
        <authorList>
            <person name="Probst A.J."/>
            <person name="Castelle C.J."/>
            <person name="Singh A."/>
            <person name="Brown C.T."/>
            <person name="Anantharaman K."/>
            <person name="Sharon I."/>
            <person name="Hug L.A."/>
            <person name="Burstein D."/>
            <person name="Emerson J.B."/>
            <person name="Thomas B.C."/>
            <person name="Banfield J.F."/>
        </authorList>
    </citation>
    <scope>NUCLEOTIDE SEQUENCE [LARGE SCALE GENOMIC DNA]</scope>
    <source>
        <strain evidence="1">CG2_30_54_11</strain>
    </source>
</reference>
<comment type="caution">
    <text evidence="1">The sequence shown here is derived from an EMBL/GenBank/DDBJ whole genome shotgun (WGS) entry which is preliminary data.</text>
</comment>
<dbReference type="AlphaFoldDB" id="A0A1J5ITT3"/>
<dbReference type="EMBL" id="MNZT01000105">
    <property type="protein sequence ID" value="OIP95694.1"/>
    <property type="molecule type" value="Genomic_DNA"/>
</dbReference>
<protein>
    <submittedName>
        <fullName evidence="1">Uncharacterized protein</fullName>
    </submittedName>
</protein>
<gene>
    <name evidence="1" type="ORF">AUK40_05805</name>
</gene>
<accession>A0A1J5ITT3</accession>
<name>A0A1J5ITT3_9BACT</name>
<dbReference type="STRING" id="1817892.AUK40_05805"/>
<proteinExistence type="predicted"/>
<sequence length="174" mass="18205">MWLGADGSLHIRSSYYCNGADIAERTLTVEPLEPGEVVSLDETQEGKLRKSRGAYENTVAGVVSTNPGIILNSGDNPDISADGQTLEQIDAAGSRTEPVVVDGVPLALAGRAPVRVTTENGSIRVGDILVSSSRPGYAMRGDREIIISTPGVSIGKAMESLDEGEGTILVLVNL</sequence>
<evidence type="ECO:0000313" key="1">
    <source>
        <dbReference type="EMBL" id="OIP95694.1"/>
    </source>
</evidence>
<evidence type="ECO:0000313" key="2">
    <source>
        <dbReference type="Proteomes" id="UP000183245"/>
    </source>
</evidence>